<accession>A0ABS7AU31</accession>
<evidence type="ECO:0000313" key="2">
    <source>
        <dbReference type="Proteomes" id="UP001519863"/>
    </source>
</evidence>
<evidence type="ECO:0000313" key="1">
    <source>
        <dbReference type="EMBL" id="MBW6432303.1"/>
    </source>
</evidence>
<comment type="caution">
    <text evidence="1">The sequence shown here is derived from an EMBL/GenBank/DDBJ whole genome shotgun (WGS) entry which is preliminary data.</text>
</comment>
<protein>
    <submittedName>
        <fullName evidence="1">Uncharacterized protein</fullName>
    </submittedName>
</protein>
<sequence length="52" mass="5524">MTHREPGRRPTCRRHVVLDVHRGSVTESLQLPAGDLALAGGIAPTELPARAG</sequence>
<reference evidence="1 2" key="1">
    <citation type="journal article" date="2013" name="Antonie Van Leeuwenhoek">
        <title>Actinoplanes hulinensis sp. nov., a novel actinomycete isolated from soybean root (Glycine max (L.) Merr).</title>
        <authorList>
            <person name="Shen Y."/>
            <person name="Liu C."/>
            <person name="Wang X."/>
            <person name="Zhao J."/>
            <person name="Jia F."/>
            <person name="Zhang Y."/>
            <person name="Wang L."/>
            <person name="Yang D."/>
            <person name="Xiang W."/>
        </authorList>
    </citation>
    <scope>NUCLEOTIDE SEQUENCE [LARGE SCALE GENOMIC DNA]</scope>
    <source>
        <strain evidence="1 2">NEAU-M9</strain>
    </source>
</reference>
<proteinExistence type="predicted"/>
<dbReference type="RefSeq" id="WP_220141974.1">
    <property type="nucleotide sequence ID" value="NZ_JAHXZI010000001.1"/>
</dbReference>
<name>A0ABS7AU31_9ACTN</name>
<dbReference type="EMBL" id="JAHXZI010000001">
    <property type="protein sequence ID" value="MBW6432303.1"/>
    <property type="molecule type" value="Genomic_DNA"/>
</dbReference>
<keyword evidence="2" id="KW-1185">Reference proteome</keyword>
<dbReference type="Proteomes" id="UP001519863">
    <property type="component" value="Unassembled WGS sequence"/>
</dbReference>
<gene>
    <name evidence="1" type="ORF">KZ829_00885</name>
</gene>
<organism evidence="1 2">
    <name type="scientific">Actinoplanes hulinensis</name>
    <dbReference type="NCBI Taxonomy" id="1144547"/>
    <lineage>
        <taxon>Bacteria</taxon>
        <taxon>Bacillati</taxon>
        <taxon>Actinomycetota</taxon>
        <taxon>Actinomycetes</taxon>
        <taxon>Micromonosporales</taxon>
        <taxon>Micromonosporaceae</taxon>
        <taxon>Actinoplanes</taxon>
    </lineage>
</organism>